<keyword evidence="2" id="KW-0325">Glycoprotein</keyword>
<dbReference type="Pfam" id="PF00149">
    <property type="entry name" value="Metallophos"/>
    <property type="match status" value="1"/>
</dbReference>
<keyword evidence="4" id="KW-0732">Signal</keyword>
<dbReference type="Gene3D" id="3.60.21.10">
    <property type="match status" value="1"/>
</dbReference>
<dbReference type="SUPFAM" id="SSF56300">
    <property type="entry name" value="Metallo-dependent phosphatases"/>
    <property type="match status" value="1"/>
</dbReference>
<feature type="domain" description="Calcineurin-like phosphoesterase" evidence="5">
    <location>
        <begin position="197"/>
        <end position="479"/>
    </location>
</feature>
<evidence type="ECO:0000256" key="4">
    <source>
        <dbReference type="SAM" id="SignalP"/>
    </source>
</evidence>
<dbReference type="EMBL" id="MVBO01000084">
    <property type="protein sequence ID" value="OZJ03452.1"/>
    <property type="molecule type" value="Genomic_DNA"/>
</dbReference>
<dbReference type="PANTHER" id="PTHR10340:SF34">
    <property type="entry name" value="SPHINGOMYELIN PHOSPHODIESTERASE"/>
    <property type="match status" value="1"/>
</dbReference>
<evidence type="ECO:0000256" key="2">
    <source>
        <dbReference type="ARBA" id="ARBA00023180"/>
    </source>
</evidence>
<dbReference type="GO" id="GO:0005615">
    <property type="term" value="C:extracellular space"/>
    <property type="evidence" value="ECO:0007669"/>
    <property type="project" value="TreeGrafter"/>
</dbReference>
<evidence type="ECO:0000256" key="1">
    <source>
        <dbReference type="ARBA" id="ARBA00022801"/>
    </source>
</evidence>
<dbReference type="InterPro" id="IPR029052">
    <property type="entry name" value="Metallo-depent_PP-like"/>
</dbReference>
<evidence type="ECO:0000313" key="7">
    <source>
        <dbReference type="Proteomes" id="UP000242875"/>
    </source>
</evidence>
<accession>A0A261XYN4</accession>
<dbReference type="Proteomes" id="UP000242875">
    <property type="component" value="Unassembled WGS sequence"/>
</dbReference>
<feature type="chain" id="PRO_5013283459" description="Calcineurin-like phosphoesterase domain-containing protein" evidence="4">
    <location>
        <begin position="23"/>
        <end position="702"/>
    </location>
</feature>
<dbReference type="InterPro" id="IPR004843">
    <property type="entry name" value="Calcineurin-like_PHP"/>
</dbReference>
<gene>
    <name evidence="6" type="ORF">BZG36_02736</name>
</gene>
<keyword evidence="7" id="KW-1185">Reference proteome</keyword>
<protein>
    <recommendedName>
        <fullName evidence="5">Calcineurin-like phosphoesterase domain-containing protein</fullName>
    </recommendedName>
</protein>
<keyword evidence="1" id="KW-0378">Hydrolase</keyword>
<dbReference type="GO" id="GO:0008081">
    <property type="term" value="F:phosphoric diester hydrolase activity"/>
    <property type="evidence" value="ECO:0007669"/>
    <property type="project" value="TreeGrafter"/>
</dbReference>
<comment type="caution">
    <text evidence="6">The sequence shown here is derived from an EMBL/GenBank/DDBJ whole genome shotgun (WGS) entry which is preliminary data.</text>
</comment>
<dbReference type="OrthoDB" id="282973at2759"/>
<evidence type="ECO:0000256" key="3">
    <source>
        <dbReference type="SAM" id="MobiDB-lite"/>
    </source>
</evidence>
<dbReference type="AlphaFoldDB" id="A0A261XYN4"/>
<proteinExistence type="predicted"/>
<evidence type="ECO:0000313" key="6">
    <source>
        <dbReference type="EMBL" id="OZJ03452.1"/>
    </source>
</evidence>
<sequence length="702" mass="78979">MKVQQVVAVAWLIAGFRSLATAVAVSGEHQQVFGRPQPDAFTDTATSVDNSTWLHPLAQELIDQSSNLSELIFSNYDASDVETGLSCGQCVNLLRIVKDLSWISTGLAVNSLILACNRANVVDGDVCKGFFQEQGPIIAHVAKASLSVDPGGYSGHLVCASVAGACAYPTPPPFTVGFPKEKPTKIVPSTPSGETFTVLHLSDWHYDPNYQEGAEANCSRPLCCQRRDTDPLKGTIPQNISRPANKWGDYNCDAPFALLESALDAIPKLEPDIAFAMLTGDIPPHNVWSTTKDNVTYQTETFAFEHLHSHFDKTINITVYPVVGNHEAAPTNIFPLNTSIIPDNKLQEWSTQWLYNTLADDWEGWLSSDMLESVRHNSGSYVSQPRDNLLLITLNTNFCYQFNWWLFQNTSQVDPNGMLSWLIGHLQYAEDNGMKVWIQGHIAPGDSNCLHGYSNYYYQIVGRYAPHVIVSQFFGHTHRDEFEVFYEDGIQDASHANAVAFLGPSVTTFLNLNPGLRFYTVDAKTFEIMDTKTYIADMNKVDEWQEEGPNWHLEYSARQAYLPEKHYPKHLPLTPAWWHNVTVLFEQSNRTFDKYMLHRAKSAPTPGGRWHAPGEPDDKDPDNGDDDEDELIIPWTRNHTADEEAYMHLKRQIICQIRAGNSEMRCDYKREDPYKQISATSLAIGREAEKRFCGLGSLFDRR</sequence>
<reference evidence="6 7" key="1">
    <citation type="journal article" date="2017" name="Mycologia">
        <title>Bifiguratus adelaidae, gen. et sp. nov., a new member of Mucoromycotina in endophytic and soil-dwelling habitats.</title>
        <authorList>
            <person name="Torres-Cruz T.J."/>
            <person name="Billingsley Tobias T.L."/>
            <person name="Almatruk M."/>
            <person name="Hesse C."/>
            <person name="Kuske C.R."/>
            <person name="Desiro A."/>
            <person name="Benucci G.M."/>
            <person name="Bonito G."/>
            <person name="Stajich J.E."/>
            <person name="Dunlap C."/>
            <person name="Arnold A.E."/>
            <person name="Porras-Alfaro A."/>
        </authorList>
    </citation>
    <scope>NUCLEOTIDE SEQUENCE [LARGE SCALE GENOMIC DNA]</scope>
    <source>
        <strain evidence="6 7">AZ0501</strain>
    </source>
</reference>
<dbReference type="InterPro" id="IPR041805">
    <property type="entry name" value="ASMase/PPN1_MPP"/>
</dbReference>
<organism evidence="6 7">
    <name type="scientific">Bifiguratus adelaidae</name>
    <dbReference type="NCBI Taxonomy" id="1938954"/>
    <lineage>
        <taxon>Eukaryota</taxon>
        <taxon>Fungi</taxon>
        <taxon>Fungi incertae sedis</taxon>
        <taxon>Mucoromycota</taxon>
        <taxon>Mucoromycotina</taxon>
        <taxon>Endogonomycetes</taxon>
        <taxon>Endogonales</taxon>
        <taxon>Endogonales incertae sedis</taxon>
        <taxon>Bifiguratus</taxon>
    </lineage>
</organism>
<evidence type="ECO:0000259" key="5">
    <source>
        <dbReference type="Pfam" id="PF00149"/>
    </source>
</evidence>
<dbReference type="PANTHER" id="PTHR10340">
    <property type="entry name" value="SPHINGOMYELIN PHOSPHODIESTERASE"/>
    <property type="match status" value="1"/>
</dbReference>
<feature type="compositionally biased region" description="Acidic residues" evidence="3">
    <location>
        <begin position="615"/>
        <end position="629"/>
    </location>
</feature>
<dbReference type="CDD" id="cd00842">
    <property type="entry name" value="MPP_ASMase"/>
    <property type="match status" value="1"/>
</dbReference>
<feature type="signal peptide" evidence="4">
    <location>
        <begin position="1"/>
        <end position="22"/>
    </location>
</feature>
<feature type="region of interest" description="Disordered" evidence="3">
    <location>
        <begin position="601"/>
        <end position="629"/>
    </location>
</feature>
<name>A0A261XYN4_9FUNG</name>